<gene>
    <name evidence="2" type="ORF">FYJ91_14715</name>
</gene>
<dbReference type="Gene3D" id="2.30.30.40">
    <property type="entry name" value="SH3 Domains"/>
    <property type="match status" value="1"/>
</dbReference>
<dbReference type="InterPro" id="IPR002545">
    <property type="entry name" value="CheW-lke_dom"/>
</dbReference>
<dbReference type="GO" id="GO:0005829">
    <property type="term" value="C:cytosol"/>
    <property type="evidence" value="ECO:0007669"/>
    <property type="project" value="TreeGrafter"/>
</dbReference>
<sequence length="149" mass="16091">MVRQLITFQIGQQYLGVDIMAIREIRAWTPTTMLPHVPAHVRGVVNLRGTVLPVIDLSARLGWGLTDPTARHVIIVVRIGEQLHGMIVDAVNDIVAIDEGTLQPPPALGNGDTTSYLEGLVTVEDRMVMVLALDNLSMDLGGVPLPEAA</sequence>
<dbReference type="SMART" id="SM00260">
    <property type="entry name" value="CheW"/>
    <property type="match status" value="1"/>
</dbReference>
<comment type="caution">
    <text evidence="2">The sequence shown here is derived from an EMBL/GenBank/DDBJ whole genome shotgun (WGS) entry which is preliminary data.</text>
</comment>
<dbReference type="CDD" id="cd00732">
    <property type="entry name" value="CheW"/>
    <property type="match status" value="1"/>
</dbReference>
<keyword evidence="3" id="KW-1185">Reference proteome</keyword>
<proteinExistence type="predicted"/>
<protein>
    <submittedName>
        <fullName evidence="2">Chemotaxis protein CheW</fullName>
    </submittedName>
</protein>
<name>A0A5D9C4Q8_9SPHN</name>
<evidence type="ECO:0000313" key="2">
    <source>
        <dbReference type="EMBL" id="TZG26197.1"/>
    </source>
</evidence>
<dbReference type="PANTHER" id="PTHR22617:SF23">
    <property type="entry name" value="CHEMOTAXIS PROTEIN CHEW"/>
    <property type="match status" value="1"/>
</dbReference>
<evidence type="ECO:0000313" key="3">
    <source>
        <dbReference type="Proteomes" id="UP000322077"/>
    </source>
</evidence>
<dbReference type="EMBL" id="VTOU01000003">
    <property type="protein sequence ID" value="TZG26197.1"/>
    <property type="molecule type" value="Genomic_DNA"/>
</dbReference>
<dbReference type="GO" id="GO:0006935">
    <property type="term" value="P:chemotaxis"/>
    <property type="evidence" value="ECO:0007669"/>
    <property type="project" value="InterPro"/>
</dbReference>
<dbReference type="GO" id="GO:0007165">
    <property type="term" value="P:signal transduction"/>
    <property type="evidence" value="ECO:0007669"/>
    <property type="project" value="InterPro"/>
</dbReference>
<feature type="domain" description="CheW-like" evidence="1">
    <location>
        <begin position="2"/>
        <end position="142"/>
    </location>
</feature>
<dbReference type="SUPFAM" id="SSF50341">
    <property type="entry name" value="CheW-like"/>
    <property type="match status" value="1"/>
</dbReference>
<dbReference type="Gene3D" id="2.40.50.180">
    <property type="entry name" value="CheA-289, Domain 4"/>
    <property type="match status" value="1"/>
</dbReference>
<dbReference type="PANTHER" id="PTHR22617">
    <property type="entry name" value="CHEMOTAXIS SENSOR HISTIDINE KINASE-RELATED"/>
    <property type="match status" value="1"/>
</dbReference>
<dbReference type="InterPro" id="IPR039315">
    <property type="entry name" value="CheW"/>
</dbReference>
<reference evidence="2 3" key="1">
    <citation type="submission" date="2019-08" db="EMBL/GenBank/DDBJ databases">
        <authorList>
            <person name="Wang G."/>
            <person name="Xu Z."/>
        </authorList>
    </citation>
    <scope>NUCLEOTIDE SEQUENCE [LARGE SCALE GENOMIC DNA]</scope>
    <source>
        <strain evidence="2 3">ZX</strain>
    </source>
</reference>
<dbReference type="AlphaFoldDB" id="A0A5D9C4Q8"/>
<evidence type="ECO:0000259" key="1">
    <source>
        <dbReference type="PROSITE" id="PS50851"/>
    </source>
</evidence>
<dbReference type="InterPro" id="IPR036061">
    <property type="entry name" value="CheW-like_dom_sf"/>
</dbReference>
<accession>A0A5D9C4Q8</accession>
<dbReference type="PROSITE" id="PS50851">
    <property type="entry name" value="CHEW"/>
    <property type="match status" value="1"/>
</dbReference>
<dbReference type="RefSeq" id="WP_149523003.1">
    <property type="nucleotide sequence ID" value="NZ_VTOU01000003.1"/>
</dbReference>
<dbReference type="Proteomes" id="UP000322077">
    <property type="component" value="Unassembled WGS sequence"/>
</dbReference>
<dbReference type="Pfam" id="PF01584">
    <property type="entry name" value="CheW"/>
    <property type="match status" value="1"/>
</dbReference>
<organism evidence="2 3">
    <name type="scientific">Sphingomonas montanisoli</name>
    <dbReference type="NCBI Taxonomy" id="2606412"/>
    <lineage>
        <taxon>Bacteria</taxon>
        <taxon>Pseudomonadati</taxon>
        <taxon>Pseudomonadota</taxon>
        <taxon>Alphaproteobacteria</taxon>
        <taxon>Sphingomonadales</taxon>
        <taxon>Sphingomonadaceae</taxon>
        <taxon>Sphingomonas</taxon>
    </lineage>
</organism>